<dbReference type="GO" id="GO:0033254">
    <property type="term" value="C:vacuolar transporter chaperone complex"/>
    <property type="evidence" value="ECO:0007669"/>
    <property type="project" value="TreeGrafter"/>
</dbReference>
<evidence type="ECO:0000256" key="7">
    <source>
        <dbReference type="SAM" id="Phobius"/>
    </source>
</evidence>
<accession>A0A4S8S8R3</accession>
<dbReference type="Pfam" id="PF09359">
    <property type="entry name" value="VTC"/>
    <property type="match status" value="1"/>
</dbReference>
<feature type="region of interest" description="Disordered" evidence="6">
    <location>
        <begin position="615"/>
        <end position="648"/>
    </location>
</feature>
<dbReference type="Proteomes" id="UP000304951">
    <property type="component" value="Unassembled WGS sequence"/>
</dbReference>
<evidence type="ECO:0000256" key="5">
    <source>
        <dbReference type="ARBA" id="ARBA00023136"/>
    </source>
</evidence>
<organism evidence="9 10">
    <name type="scientific">Aureobasidium pullulans</name>
    <name type="common">Black yeast</name>
    <name type="synonym">Pullularia pullulans</name>
    <dbReference type="NCBI Taxonomy" id="5580"/>
    <lineage>
        <taxon>Eukaryota</taxon>
        <taxon>Fungi</taxon>
        <taxon>Dikarya</taxon>
        <taxon>Ascomycota</taxon>
        <taxon>Pezizomycotina</taxon>
        <taxon>Dothideomycetes</taxon>
        <taxon>Dothideomycetidae</taxon>
        <taxon>Dothideales</taxon>
        <taxon>Saccotheciaceae</taxon>
        <taxon>Aureobasidium</taxon>
    </lineage>
</organism>
<keyword evidence="4 7" id="KW-1133">Transmembrane helix</keyword>
<feature type="transmembrane region" description="Helical" evidence="7">
    <location>
        <begin position="842"/>
        <end position="864"/>
    </location>
</feature>
<dbReference type="GO" id="GO:0006799">
    <property type="term" value="P:polyphosphate biosynthetic process"/>
    <property type="evidence" value="ECO:0007669"/>
    <property type="project" value="UniProtKB-ARBA"/>
</dbReference>
<evidence type="ECO:0000256" key="3">
    <source>
        <dbReference type="ARBA" id="ARBA00022692"/>
    </source>
</evidence>
<dbReference type="CDD" id="cd14474">
    <property type="entry name" value="SPX_YDR089W"/>
    <property type="match status" value="1"/>
</dbReference>
<gene>
    <name evidence="9" type="ORF">D6D28_08301</name>
</gene>
<evidence type="ECO:0000256" key="2">
    <source>
        <dbReference type="ARBA" id="ARBA00022554"/>
    </source>
</evidence>
<comment type="caution">
    <text evidence="9">The sequence shown here is derived from an EMBL/GenBank/DDBJ whole genome shotgun (WGS) entry which is preliminary data.</text>
</comment>
<feature type="transmembrane region" description="Helical" evidence="7">
    <location>
        <begin position="806"/>
        <end position="830"/>
    </location>
</feature>
<dbReference type="InterPro" id="IPR004331">
    <property type="entry name" value="SPX_dom"/>
</dbReference>
<keyword evidence="2" id="KW-0926">Vacuole</keyword>
<reference evidence="9 10" key="1">
    <citation type="submission" date="2018-10" db="EMBL/GenBank/DDBJ databases">
        <title>Fifty Aureobasidium pullulans genomes reveal a recombining polyextremotolerant generalist.</title>
        <authorList>
            <person name="Gostincar C."/>
            <person name="Turk M."/>
            <person name="Zajc J."/>
            <person name="Gunde-Cimerman N."/>
        </authorList>
    </citation>
    <scope>NUCLEOTIDE SEQUENCE [LARGE SCALE GENOMIC DNA]</scope>
    <source>
        <strain evidence="9 10">EXF-11900</strain>
    </source>
</reference>
<feature type="transmembrane region" description="Helical" evidence="7">
    <location>
        <begin position="870"/>
        <end position="895"/>
    </location>
</feature>
<keyword evidence="5 7" id="KW-0472">Membrane</keyword>
<evidence type="ECO:0000259" key="8">
    <source>
        <dbReference type="PROSITE" id="PS51382"/>
    </source>
</evidence>
<dbReference type="Gene3D" id="3.20.100.30">
    <property type="entry name" value="VTC, catalytic tunnel domain"/>
    <property type="match status" value="1"/>
</dbReference>
<evidence type="ECO:0000313" key="9">
    <source>
        <dbReference type="EMBL" id="THV66505.1"/>
    </source>
</evidence>
<feature type="compositionally biased region" description="Low complexity" evidence="6">
    <location>
        <begin position="630"/>
        <end position="644"/>
    </location>
</feature>
<dbReference type="EMBL" id="QZAF01000517">
    <property type="protein sequence ID" value="THV66505.1"/>
    <property type="molecule type" value="Genomic_DNA"/>
</dbReference>
<dbReference type="GO" id="GO:0000329">
    <property type="term" value="C:fungal-type vacuole membrane"/>
    <property type="evidence" value="ECO:0007669"/>
    <property type="project" value="TreeGrafter"/>
</dbReference>
<keyword evidence="3 7" id="KW-0812">Transmembrane</keyword>
<dbReference type="GO" id="GO:0007034">
    <property type="term" value="P:vacuolar transport"/>
    <property type="evidence" value="ECO:0007669"/>
    <property type="project" value="TreeGrafter"/>
</dbReference>
<evidence type="ECO:0000256" key="1">
    <source>
        <dbReference type="ARBA" id="ARBA00004128"/>
    </source>
</evidence>
<dbReference type="GO" id="GO:0016237">
    <property type="term" value="P:microautophagy"/>
    <property type="evidence" value="ECO:0007669"/>
    <property type="project" value="TreeGrafter"/>
</dbReference>
<dbReference type="PANTHER" id="PTHR46140:SF1">
    <property type="entry name" value="VACUOLAR TRANSPORTER CHAPERONE COMPLEX SUBUNIT 4-RELATED"/>
    <property type="match status" value="1"/>
</dbReference>
<dbReference type="GO" id="GO:0042144">
    <property type="term" value="P:vacuole fusion, non-autophagic"/>
    <property type="evidence" value="ECO:0007669"/>
    <property type="project" value="TreeGrafter"/>
</dbReference>
<comment type="subcellular location">
    <subcellularLocation>
        <location evidence="1">Vacuole membrane</location>
        <topology evidence="1">Multi-pass membrane protein</topology>
    </subcellularLocation>
</comment>
<name>A0A4S8S8R3_AURPU</name>
<protein>
    <recommendedName>
        <fullName evidence="8">SPX domain-containing protein</fullName>
    </recommendedName>
</protein>
<feature type="region of interest" description="Disordered" evidence="6">
    <location>
        <begin position="744"/>
        <end position="782"/>
    </location>
</feature>
<feature type="domain" description="SPX" evidence="8">
    <location>
        <begin position="65"/>
        <end position="241"/>
    </location>
</feature>
<evidence type="ECO:0000256" key="6">
    <source>
        <dbReference type="SAM" id="MobiDB-lite"/>
    </source>
</evidence>
<dbReference type="InterPro" id="IPR018966">
    <property type="entry name" value="VTC_domain"/>
</dbReference>
<dbReference type="InterPro" id="IPR051572">
    <property type="entry name" value="VTC_Complex_Subunit"/>
</dbReference>
<evidence type="ECO:0000256" key="4">
    <source>
        <dbReference type="ARBA" id="ARBA00022989"/>
    </source>
</evidence>
<proteinExistence type="predicted"/>
<dbReference type="InterPro" id="IPR042267">
    <property type="entry name" value="VTC_sf"/>
</dbReference>
<dbReference type="AlphaFoldDB" id="A0A4S8S8R3"/>
<evidence type="ECO:0000313" key="10">
    <source>
        <dbReference type="Proteomes" id="UP000304951"/>
    </source>
</evidence>
<dbReference type="PROSITE" id="PS51382">
    <property type="entry name" value="SPX"/>
    <property type="match status" value="1"/>
</dbReference>
<dbReference type="PANTHER" id="PTHR46140">
    <property type="entry name" value="VACUOLAR TRANSPORTER CHAPERONE 1-RELATED"/>
    <property type="match status" value="1"/>
</dbReference>
<sequence length="896" mass="99478">MSSLLTFIRIQKPSIVPPVAPRPDNPFHRDRQSCLVPPLSLLVYSAVYRQSQPFSPRRFGSLVIMKYGATLRQHSIPAWAHREYHPIRWPVALTDRPDNIDYDDVKHYIKENTTAGNGNSISIPGAVDVRGKELEDNLYGILQQQHQRISLFIRSKTGEIERRLDHLRKQTTSLTSKPSVNGRIPAKRLERYGRLEADILKAGDELQCLSRFSKAQQTAFRKLLKKHKKWTGSTELETEFNRHVLGDPSSFTNIDMEPLYSEYEETLSVLRTLYHERISGTPQKVPENNASQTGLAHLESIISSKSPVEFDSYMSTLPLGRDGKNVVYWVHPDNIVELQILLLQHARSFATGRTSASAMASPTISRQNSITSSLARKNSIVAEADTTLVVADDLESFVAHQSSSTFEEREDKVGSLLQEAAVHARWAKGDDAIVTARSNDSDIQMASIKSKHVSAILEPSSTMSLHKSFSSNDKNNESAEKMRAWIARQETIKPLTTIVSNRARFAEIASDSSGFILATLDKNIRMTKAGSLTNSLEDTFTQSLSAEFPFAVLRVRQEGFRNSTLLKVLDQNHLVERVRGFSLEYHSVWYCCQPENVVPPFWMPLMKKDIRKVPTAASRRRAYNNDSSYGSQSTTPQMSTSTGSVGDHTGELTAVEEQSPPRVKIPDQLETPPLSAFRKKRKSAYERAGGALPKQKYWNEFDNPSDSEDEGAYVLYIDPNEVSTATKTWRRIRGFWTSKKVSDQESLLGHDGTGEHGMTEETLTSSDEETATPRRSQRRSYGTLGGPAGRVASYNAQVQVQQQPDWVPQLAATCLVASVLLLCIGYILVATGKRKLASEVDAGVVLAVASSLAFAVSGVGAVFGRGTPRWPIATLVIGILVVDVAAASTLLAWAFG</sequence>